<dbReference type="STRING" id="573321.SAMN04488505_110203"/>
<organism evidence="2 3">
    <name type="scientific">Chitinophaga rupis</name>
    <dbReference type="NCBI Taxonomy" id="573321"/>
    <lineage>
        <taxon>Bacteria</taxon>
        <taxon>Pseudomonadati</taxon>
        <taxon>Bacteroidota</taxon>
        <taxon>Chitinophagia</taxon>
        <taxon>Chitinophagales</taxon>
        <taxon>Chitinophagaceae</taxon>
        <taxon>Chitinophaga</taxon>
    </lineage>
</organism>
<name>A0A1H8GR62_9BACT</name>
<dbReference type="Pfam" id="PF11695">
    <property type="entry name" value="DUF3291"/>
    <property type="match status" value="1"/>
</dbReference>
<dbReference type="RefSeq" id="WP_089919882.1">
    <property type="nucleotide sequence ID" value="NZ_FOBB01000010.1"/>
</dbReference>
<evidence type="ECO:0000313" key="3">
    <source>
        <dbReference type="Proteomes" id="UP000198984"/>
    </source>
</evidence>
<dbReference type="OrthoDB" id="2376237at2"/>
<gene>
    <name evidence="2" type="ORF">SAMN04488505_110203</name>
</gene>
<reference evidence="2 3" key="1">
    <citation type="submission" date="2016-10" db="EMBL/GenBank/DDBJ databases">
        <authorList>
            <person name="de Groot N.N."/>
        </authorList>
    </citation>
    <scope>NUCLEOTIDE SEQUENCE [LARGE SCALE GENOMIC DNA]</scope>
    <source>
        <strain evidence="2 3">DSM 21039</strain>
    </source>
</reference>
<evidence type="ECO:0000259" key="1">
    <source>
        <dbReference type="Pfam" id="PF11695"/>
    </source>
</evidence>
<evidence type="ECO:0000313" key="2">
    <source>
        <dbReference type="EMBL" id="SEN45748.1"/>
    </source>
</evidence>
<sequence>MKYQLAQLNIGRMLAPLDSEVMKDFVSNLDAINALADNSPGFIWRYTSDGNNATSTRIFEDDYLIVNMSVWTDMDALFDYVYRSAHVEIFKRKKEWFQKLDSMHMVMWYVPEGKTPTVEEAVERLVYLREHKATPYAFTFKKAFPVSEALSFVK</sequence>
<dbReference type="InterPro" id="IPR021708">
    <property type="entry name" value="DUF3291"/>
</dbReference>
<dbReference type="AlphaFoldDB" id="A0A1H8GR62"/>
<feature type="domain" description="DUF3291" evidence="1">
    <location>
        <begin position="5"/>
        <end position="142"/>
    </location>
</feature>
<dbReference type="SUPFAM" id="SSF54909">
    <property type="entry name" value="Dimeric alpha+beta barrel"/>
    <property type="match status" value="1"/>
</dbReference>
<protein>
    <recommendedName>
        <fullName evidence="1">DUF3291 domain-containing protein</fullName>
    </recommendedName>
</protein>
<dbReference type="Proteomes" id="UP000198984">
    <property type="component" value="Unassembled WGS sequence"/>
</dbReference>
<keyword evidence="3" id="KW-1185">Reference proteome</keyword>
<dbReference type="EMBL" id="FOBB01000010">
    <property type="protein sequence ID" value="SEN45748.1"/>
    <property type="molecule type" value="Genomic_DNA"/>
</dbReference>
<accession>A0A1H8GR62</accession>
<proteinExistence type="predicted"/>
<dbReference type="InterPro" id="IPR011008">
    <property type="entry name" value="Dimeric_a/b-barrel"/>
</dbReference>